<feature type="transmembrane region" description="Helical" evidence="1">
    <location>
        <begin position="164"/>
        <end position="181"/>
    </location>
</feature>
<dbReference type="InterPro" id="IPR025403">
    <property type="entry name" value="TgpA-like_C"/>
</dbReference>
<dbReference type="RefSeq" id="WP_188661444.1">
    <property type="nucleotide sequence ID" value="NZ_BMKC01000001.1"/>
</dbReference>
<dbReference type="Proteomes" id="UP000623419">
    <property type="component" value="Unassembled WGS sequence"/>
</dbReference>
<evidence type="ECO:0000256" key="1">
    <source>
        <dbReference type="SAM" id="Phobius"/>
    </source>
</evidence>
<gene>
    <name evidence="3" type="ORF">GCM10011521_07260</name>
</gene>
<keyword evidence="4" id="KW-1185">Reference proteome</keyword>
<evidence type="ECO:0000313" key="3">
    <source>
        <dbReference type="EMBL" id="GGA71669.1"/>
    </source>
</evidence>
<sequence>MAEPVPLPPSLRRWCMAAAGACLLPLLLQLPTGLTLALGVVAGLGYSFDRRWPGLLRIAVIAMVMGYMLFTFGFNLGRDTGTALLATLLAVKPGETRSLRDARSLLGFSLFAPFAAFLQDQGPLVLVLAMLALGLLLVGLAMLAEHRPGAAPPRLDRDRGWTTVRAVAIALPLALAAFWLFPRLSTPLWGMPENVLGQGGLDERMTPDQWVDLFADDAPALRVRFLDPAPPPRQMYWRAQVLWNFDGGSWTRERGIQELAGAQVEAGTSQVRYEVTLEPTDQRYLAVLDLPLQSPDGGRLLADASVVTPSPVSRMRKYEAVSSPDGRLGAQMDPSLRWLATRLPAGFNPRALALGRQWRAEAGDNDVLVVRRALDWIEQEFSYSLSVPPTGRHGVDEFLFETKVGFCQHYSSAFAVLMRSAGIPTRVVLGYSGGYRNPYADYWVVRRMDAHAWNEVWLEGRGWVRVDPTAAVAPARVLDTIADRQRSEALLPEGLAPLRDLADWARRGWNDLVLAFDAERQAQLFRPLGIDQASAMQLGMAFAIGAGATMLLTLWYLMRGQPASRDPLVAAWLGFTRRLRRAGLAKQPSEPPIAFGRRLSAALPARSAELESLSRRYAAGRYARGGLPEAERRQLISELRAFRPGKPPRPTGDSR</sequence>
<evidence type="ECO:0000313" key="4">
    <source>
        <dbReference type="Proteomes" id="UP000623419"/>
    </source>
</evidence>
<evidence type="ECO:0000259" key="2">
    <source>
        <dbReference type="SMART" id="SM00460"/>
    </source>
</evidence>
<dbReference type="InterPro" id="IPR002931">
    <property type="entry name" value="Transglutaminase-like"/>
</dbReference>
<proteinExistence type="predicted"/>
<name>A0ABQ1HE08_9GAMM</name>
<organism evidence="3 4">
    <name type="scientific">Arenimonas soli</name>
    <dbReference type="NCBI Taxonomy" id="2269504"/>
    <lineage>
        <taxon>Bacteria</taxon>
        <taxon>Pseudomonadati</taxon>
        <taxon>Pseudomonadota</taxon>
        <taxon>Gammaproteobacteria</taxon>
        <taxon>Lysobacterales</taxon>
        <taxon>Lysobacteraceae</taxon>
        <taxon>Arenimonas</taxon>
    </lineage>
</organism>
<dbReference type="Pfam" id="PF01841">
    <property type="entry name" value="Transglut_core"/>
    <property type="match status" value="1"/>
</dbReference>
<dbReference type="InterPro" id="IPR021878">
    <property type="entry name" value="TgpA_N"/>
</dbReference>
<feature type="domain" description="Transglutaminase-like" evidence="2">
    <location>
        <begin position="399"/>
        <end position="470"/>
    </location>
</feature>
<reference evidence="4" key="1">
    <citation type="journal article" date="2019" name="Int. J. Syst. Evol. Microbiol.">
        <title>The Global Catalogue of Microorganisms (GCM) 10K type strain sequencing project: providing services to taxonomists for standard genome sequencing and annotation.</title>
        <authorList>
            <consortium name="The Broad Institute Genomics Platform"/>
            <consortium name="The Broad Institute Genome Sequencing Center for Infectious Disease"/>
            <person name="Wu L."/>
            <person name="Ma J."/>
        </authorList>
    </citation>
    <scope>NUCLEOTIDE SEQUENCE [LARGE SCALE GENOMIC DNA]</scope>
    <source>
        <strain evidence="4">CGMCC 1.15905</strain>
    </source>
</reference>
<dbReference type="InterPro" id="IPR052901">
    <property type="entry name" value="Bact_TGase-like"/>
</dbReference>
<keyword evidence="1" id="KW-1133">Transmembrane helix</keyword>
<dbReference type="SUPFAM" id="SSF54001">
    <property type="entry name" value="Cysteine proteinases"/>
    <property type="match status" value="1"/>
</dbReference>
<accession>A0ABQ1HE08</accession>
<dbReference type="PANTHER" id="PTHR42736">
    <property type="entry name" value="PROTEIN-GLUTAMINE GAMMA-GLUTAMYLTRANSFERASE"/>
    <property type="match status" value="1"/>
</dbReference>
<dbReference type="Pfam" id="PF11992">
    <property type="entry name" value="TgpA_N"/>
    <property type="match status" value="1"/>
</dbReference>
<feature type="transmembrane region" description="Helical" evidence="1">
    <location>
        <begin position="124"/>
        <end position="143"/>
    </location>
</feature>
<keyword evidence="1" id="KW-0812">Transmembrane</keyword>
<comment type="caution">
    <text evidence="3">The sequence shown here is derived from an EMBL/GenBank/DDBJ whole genome shotgun (WGS) entry which is preliminary data.</text>
</comment>
<dbReference type="SMART" id="SM00460">
    <property type="entry name" value="TGc"/>
    <property type="match status" value="1"/>
</dbReference>
<dbReference type="Gene3D" id="3.10.620.30">
    <property type="match status" value="1"/>
</dbReference>
<dbReference type="InterPro" id="IPR038765">
    <property type="entry name" value="Papain-like_cys_pep_sf"/>
</dbReference>
<protein>
    <submittedName>
        <fullName evidence="3">Membrane protein</fullName>
    </submittedName>
</protein>
<dbReference type="EMBL" id="BMKC01000001">
    <property type="protein sequence ID" value="GGA71669.1"/>
    <property type="molecule type" value="Genomic_DNA"/>
</dbReference>
<feature type="transmembrane region" description="Helical" evidence="1">
    <location>
        <begin position="55"/>
        <end position="76"/>
    </location>
</feature>
<keyword evidence="1" id="KW-0472">Membrane</keyword>
<dbReference type="PANTHER" id="PTHR42736:SF1">
    <property type="entry name" value="PROTEIN-GLUTAMINE GAMMA-GLUTAMYLTRANSFERASE"/>
    <property type="match status" value="1"/>
</dbReference>
<dbReference type="Pfam" id="PF13559">
    <property type="entry name" value="DUF4129"/>
    <property type="match status" value="1"/>
</dbReference>
<feature type="transmembrane region" description="Helical" evidence="1">
    <location>
        <begin position="535"/>
        <end position="557"/>
    </location>
</feature>